<feature type="region of interest" description="Disordered" evidence="1">
    <location>
        <begin position="1"/>
        <end position="82"/>
    </location>
</feature>
<evidence type="ECO:0000313" key="2">
    <source>
        <dbReference type="EMBL" id="MPC28969.1"/>
    </source>
</evidence>
<reference evidence="2 3" key="1">
    <citation type="submission" date="2019-05" db="EMBL/GenBank/DDBJ databases">
        <title>Another draft genome of Portunus trituberculatus and its Hox gene families provides insights of decapod evolution.</title>
        <authorList>
            <person name="Jeong J.-H."/>
            <person name="Song I."/>
            <person name="Kim S."/>
            <person name="Choi T."/>
            <person name="Kim D."/>
            <person name="Ryu S."/>
            <person name="Kim W."/>
        </authorList>
    </citation>
    <scope>NUCLEOTIDE SEQUENCE [LARGE SCALE GENOMIC DNA]</scope>
    <source>
        <tissue evidence="2">Muscle</tissue>
    </source>
</reference>
<protein>
    <submittedName>
        <fullName evidence="2">Uncharacterized protein</fullName>
    </submittedName>
</protein>
<accession>A0A5B7E6C5</accession>
<dbReference type="EMBL" id="VSRR010001995">
    <property type="protein sequence ID" value="MPC28969.1"/>
    <property type="molecule type" value="Genomic_DNA"/>
</dbReference>
<keyword evidence="3" id="KW-1185">Reference proteome</keyword>
<sequence length="82" mass="8164">MVRVQGHAAAAAGRGRAAGRPDAAPRAAHHSASVSAPPSLTGRPAQKLRLSLPPSDGTSRGMGRGVAGGRRARPRGTGPLAQ</sequence>
<organism evidence="2 3">
    <name type="scientific">Portunus trituberculatus</name>
    <name type="common">Swimming crab</name>
    <name type="synonym">Neptunus trituberculatus</name>
    <dbReference type="NCBI Taxonomy" id="210409"/>
    <lineage>
        <taxon>Eukaryota</taxon>
        <taxon>Metazoa</taxon>
        <taxon>Ecdysozoa</taxon>
        <taxon>Arthropoda</taxon>
        <taxon>Crustacea</taxon>
        <taxon>Multicrustacea</taxon>
        <taxon>Malacostraca</taxon>
        <taxon>Eumalacostraca</taxon>
        <taxon>Eucarida</taxon>
        <taxon>Decapoda</taxon>
        <taxon>Pleocyemata</taxon>
        <taxon>Brachyura</taxon>
        <taxon>Eubrachyura</taxon>
        <taxon>Portunoidea</taxon>
        <taxon>Portunidae</taxon>
        <taxon>Portuninae</taxon>
        <taxon>Portunus</taxon>
    </lineage>
</organism>
<evidence type="ECO:0000313" key="3">
    <source>
        <dbReference type="Proteomes" id="UP000324222"/>
    </source>
</evidence>
<proteinExistence type="predicted"/>
<dbReference type="AlphaFoldDB" id="A0A5B7E6C5"/>
<gene>
    <name evidence="2" type="ORF">E2C01_022185</name>
</gene>
<feature type="compositionally biased region" description="Low complexity" evidence="1">
    <location>
        <begin position="1"/>
        <end position="39"/>
    </location>
</feature>
<comment type="caution">
    <text evidence="2">The sequence shown here is derived from an EMBL/GenBank/DDBJ whole genome shotgun (WGS) entry which is preliminary data.</text>
</comment>
<name>A0A5B7E6C5_PORTR</name>
<dbReference type="Proteomes" id="UP000324222">
    <property type="component" value="Unassembled WGS sequence"/>
</dbReference>
<evidence type="ECO:0000256" key="1">
    <source>
        <dbReference type="SAM" id="MobiDB-lite"/>
    </source>
</evidence>